<dbReference type="InterPro" id="IPR001387">
    <property type="entry name" value="Cro/C1-type_HTH"/>
</dbReference>
<evidence type="ECO:0000259" key="1">
    <source>
        <dbReference type="Pfam" id="PF13443"/>
    </source>
</evidence>
<proteinExistence type="predicted"/>
<dbReference type="Gene3D" id="1.10.260.40">
    <property type="entry name" value="lambda repressor-like DNA-binding domains"/>
    <property type="match status" value="1"/>
</dbReference>
<feature type="domain" description="HTH cro/C1-type" evidence="1">
    <location>
        <begin position="10"/>
        <end position="66"/>
    </location>
</feature>
<protein>
    <recommendedName>
        <fullName evidence="1">HTH cro/C1-type domain-containing protein</fullName>
    </recommendedName>
</protein>
<dbReference type="Pfam" id="PF13443">
    <property type="entry name" value="HTH_26"/>
    <property type="match status" value="1"/>
</dbReference>
<dbReference type="GO" id="GO:0003677">
    <property type="term" value="F:DNA binding"/>
    <property type="evidence" value="ECO:0007669"/>
    <property type="project" value="InterPro"/>
</dbReference>
<dbReference type="AlphaFoldDB" id="B8HXB1"/>
<dbReference type="EMBL" id="CP001344">
    <property type="protein sequence ID" value="ACL44802.1"/>
    <property type="molecule type" value="Genomic_DNA"/>
</dbReference>
<dbReference type="InterPro" id="IPR010982">
    <property type="entry name" value="Lambda_DNA-bd_dom_sf"/>
</dbReference>
<dbReference type="KEGG" id="cyn:Cyan7425_2444"/>
<dbReference type="STRING" id="395961.Cyan7425_2444"/>
<gene>
    <name evidence="2" type="ordered locus">Cyan7425_2444</name>
</gene>
<organism evidence="2">
    <name type="scientific">Cyanothece sp. (strain PCC 7425 / ATCC 29141)</name>
    <dbReference type="NCBI Taxonomy" id="395961"/>
    <lineage>
        <taxon>Bacteria</taxon>
        <taxon>Bacillati</taxon>
        <taxon>Cyanobacteriota</taxon>
        <taxon>Cyanophyceae</taxon>
        <taxon>Gomontiellales</taxon>
        <taxon>Cyanothecaceae</taxon>
        <taxon>Cyanothece</taxon>
    </lineage>
</organism>
<name>B8HXB1_CYAP4</name>
<dbReference type="SUPFAM" id="SSF47413">
    <property type="entry name" value="lambda repressor-like DNA-binding domains"/>
    <property type="match status" value="1"/>
</dbReference>
<dbReference type="eggNOG" id="COG0576">
    <property type="taxonomic scope" value="Bacteria"/>
</dbReference>
<dbReference type="HOGENOM" id="CLU_078800_0_0_3"/>
<accession>B8HXB1</accession>
<sequence>MNLPYDPLLRNCMNRVGLTSWKALQEKAGIGQKSLIRLRRGELERLNLAQLRAIATALNWNLATLLQQFGVLEGGSEDRERESLRQEGQRLKQQLADQSQRLTKELQTQVFQQLQSLLTNYPSVSRMSQAKPDLPAKTLVSLFTPLENLTRSWGYEPIGSVWEQVPYDPQWHQPDVADLAVGEPVYVRFVGYRQGDRILCPAKVSRTLPGGLP</sequence>
<evidence type="ECO:0000313" key="2">
    <source>
        <dbReference type="EMBL" id="ACL44802.1"/>
    </source>
</evidence>
<reference evidence="2" key="1">
    <citation type="submission" date="2009-01" db="EMBL/GenBank/DDBJ databases">
        <title>Complete sequence of chromosome Cyanothece sp. PCC 7425.</title>
        <authorList>
            <consortium name="US DOE Joint Genome Institute"/>
            <person name="Lucas S."/>
            <person name="Copeland A."/>
            <person name="Lapidus A."/>
            <person name="Glavina del Rio T."/>
            <person name="Dalin E."/>
            <person name="Tice H."/>
            <person name="Bruce D."/>
            <person name="Goodwin L."/>
            <person name="Pitluck S."/>
            <person name="Sims D."/>
            <person name="Meineke L."/>
            <person name="Brettin T."/>
            <person name="Detter J.C."/>
            <person name="Han C."/>
            <person name="Larimer F."/>
            <person name="Land M."/>
            <person name="Hauser L."/>
            <person name="Kyrpides N."/>
            <person name="Ovchinnikova G."/>
            <person name="Liberton M."/>
            <person name="Stoeckel J."/>
            <person name="Banerjee A."/>
            <person name="Singh A."/>
            <person name="Page L."/>
            <person name="Sato H."/>
            <person name="Zhao L."/>
            <person name="Sherman L."/>
            <person name="Pakrasi H."/>
            <person name="Richardson P."/>
        </authorList>
    </citation>
    <scope>NUCLEOTIDE SEQUENCE</scope>
    <source>
        <strain evidence="2">PCC 7425</strain>
    </source>
</reference>